<accession>A0AAV9QIA3</accession>
<name>A0AAV9QIA3_9PEZI</name>
<comment type="caution">
    <text evidence="1">The sequence shown here is derived from an EMBL/GenBank/DDBJ whole genome shotgun (WGS) entry which is preliminary data.</text>
</comment>
<reference evidence="1 2" key="1">
    <citation type="submission" date="2023-06" db="EMBL/GenBank/DDBJ databases">
        <title>Black Yeasts Isolated from many extreme environments.</title>
        <authorList>
            <person name="Coleine C."/>
            <person name="Stajich J.E."/>
            <person name="Selbmann L."/>
        </authorList>
    </citation>
    <scope>NUCLEOTIDE SEQUENCE [LARGE SCALE GENOMIC DNA]</scope>
    <source>
        <strain evidence="1 2">CCFEE 5887</strain>
    </source>
</reference>
<organism evidence="1 2">
    <name type="scientific">Vermiconidia calcicola</name>
    <dbReference type="NCBI Taxonomy" id="1690605"/>
    <lineage>
        <taxon>Eukaryota</taxon>
        <taxon>Fungi</taxon>
        <taxon>Dikarya</taxon>
        <taxon>Ascomycota</taxon>
        <taxon>Pezizomycotina</taxon>
        <taxon>Dothideomycetes</taxon>
        <taxon>Dothideomycetidae</taxon>
        <taxon>Mycosphaerellales</taxon>
        <taxon>Extremaceae</taxon>
        <taxon>Vermiconidia</taxon>
    </lineage>
</organism>
<keyword evidence="2" id="KW-1185">Reference proteome</keyword>
<gene>
    <name evidence="1" type="ORF">LTR25_001427</name>
</gene>
<dbReference type="Proteomes" id="UP001345827">
    <property type="component" value="Unassembled WGS sequence"/>
</dbReference>
<evidence type="ECO:0000313" key="2">
    <source>
        <dbReference type="Proteomes" id="UP001345827"/>
    </source>
</evidence>
<dbReference type="AlphaFoldDB" id="A0AAV9QIA3"/>
<protein>
    <submittedName>
        <fullName evidence="1">Uncharacterized protein</fullName>
    </submittedName>
</protein>
<proteinExistence type="predicted"/>
<sequence length="58" mass="6004">MVLSTTTGEGPAIDLGNTHHATVYMAIGMAIGMAGLPTFNYEHTSEVVVGITLRAGLD</sequence>
<dbReference type="EMBL" id="JAXLQG010000002">
    <property type="protein sequence ID" value="KAK5543812.1"/>
    <property type="molecule type" value="Genomic_DNA"/>
</dbReference>
<evidence type="ECO:0000313" key="1">
    <source>
        <dbReference type="EMBL" id="KAK5543812.1"/>
    </source>
</evidence>